<dbReference type="InterPro" id="IPR052086">
    <property type="entry name" value="Mannan_Polymerase_Subunit"/>
</dbReference>
<comment type="subcellular location">
    <subcellularLocation>
        <location evidence="1">Golgi apparatus membrane</location>
        <topology evidence="1">Single-pass type II membrane protein</topology>
    </subcellularLocation>
</comment>
<dbReference type="Proteomes" id="UP000769157">
    <property type="component" value="Unassembled WGS sequence"/>
</dbReference>
<feature type="region of interest" description="Disordered" evidence="8">
    <location>
        <begin position="12"/>
        <end position="50"/>
    </location>
</feature>
<keyword evidence="2 9" id="KW-0812">Transmembrane</keyword>
<keyword evidence="3" id="KW-0735">Signal-anchor</keyword>
<dbReference type="GO" id="GO:0000136">
    <property type="term" value="C:mannan polymerase complex"/>
    <property type="evidence" value="ECO:0007669"/>
    <property type="project" value="TreeGrafter"/>
</dbReference>
<reference evidence="10" key="2">
    <citation type="submission" date="2021-01" db="EMBL/GenBank/DDBJ databases">
        <authorList>
            <person name="Schikora-Tamarit M.A."/>
        </authorList>
    </citation>
    <scope>NUCLEOTIDE SEQUENCE</scope>
    <source>
        <strain evidence="10">CBS6075</strain>
    </source>
</reference>
<dbReference type="PANTHER" id="PTHR43083:SF2">
    <property type="entry name" value="MANNAN POLYMERASE II COMPLEX ANP1 SUBUNIT"/>
    <property type="match status" value="1"/>
</dbReference>
<protein>
    <recommendedName>
        <fullName evidence="12">Mannan polymerase II complex ANP1 subunit</fullName>
    </recommendedName>
</protein>
<evidence type="ECO:0000256" key="3">
    <source>
        <dbReference type="ARBA" id="ARBA00022968"/>
    </source>
</evidence>
<feature type="transmembrane region" description="Helical" evidence="9">
    <location>
        <begin position="87"/>
        <end position="108"/>
    </location>
</feature>
<feature type="compositionally biased region" description="Basic residues" evidence="8">
    <location>
        <begin position="729"/>
        <end position="739"/>
    </location>
</feature>
<evidence type="ECO:0000256" key="5">
    <source>
        <dbReference type="ARBA" id="ARBA00023034"/>
    </source>
</evidence>
<dbReference type="GO" id="GO:0000009">
    <property type="term" value="F:alpha-1,6-mannosyltransferase activity"/>
    <property type="evidence" value="ECO:0007669"/>
    <property type="project" value="TreeGrafter"/>
</dbReference>
<dbReference type="OrthoDB" id="204164at2759"/>
<feature type="compositionally biased region" description="Basic and acidic residues" evidence="8">
    <location>
        <begin position="622"/>
        <end position="641"/>
    </location>
</feature>
<accession>A0A9P8T7K3</accession>
<dbReference type="GO" id="GO:0006487">
    <property type="term" value="P:protein N-linked glycosylation"/>
    <property type="evidence" value="ECO:0007669"/>
    <property type="project" value="TreeGrafter"/>
</dbReference>
<evidence type="ECO:0000256" key="8">
    <source>
        <dbReference type="SAM" id="MobiDB-lite"/>
    </source>
</evidence>
<keyword evidence="4 9" id="KW-1133">Transmembrane helix</keyword>
<keyword evidence="6 9" id="KW-0472">Membrane</keyword>
<evidence type="ECO:0000256" key="1">
    <source>
        <dbReference type="ARBA" id="ARBA00004323"/>
    </source>
</evidence>
<feature type="compositionally biased region" description="Basic and acidic residues" evidence="8">
    <location>
        <begin position="651"/>
        <end position="716"/>
    </location>
</feature>
<keyword evidence="5" id="KW-0333">Golgi apparatus</keyword>
<evidence type="ECO:0008006" key="12">
    <source>
        <dbReference type="Google" id="ProtNLM"/>
    </source>
</evidence>
<dbReference type="EMBL" id="JAEUBE010000158">
    <property type="protein sequence ID" value="KAH3668911.1"/>
    <property type="molecule type" value="Genomic_DNA"/>
</dbReference>
<dbReference type="Gene3D" id="3.90.550.10">
    <property type="entry name" value="Spore Coat Polysaccharide Biosynthesis Protein SpsA, Chain A"/>
    <property type="match status" value="1"/>
</dbReference>
<evidence type="ECO:0000313" key="11">
    <source>
        <dbReference type="Proteomes" id="UP000769157"/>
    </source>
</evidence>
<sequence length="739" mass="86574">MSQDINLDKLLDEVEGRAGDDSHQTNTVSQSSPDDSIVTPLSPETGSLNVPRKRLAKFELDFPGDEDDSSDDDDYETNPARSLLGGLVWIVYAVLPVLFIVTFLITYYSPTTLSLFKFNTHHDRNYYPDLPSGYHSESGAYDDYNIEFYDLKESASSSPDGWNHRERVLLCVPLRDAAPHLPMFFEHMRNMTYPHNLIDLAFLISDTTDSTIKVLKRELKKIQTDKDSSLHFGRINIYEKDFGQIIGQSFSDRHGFQAQGPRRKLMAIARNWLLATALRPDHSWVYWRDADVETVPPTIIEDLMHHDRDVIVPNIWRPLPDWLGYEQPYDLNSWQESEGGIELADKLDEDAVIVEGYPEYATWRTHLAYLRDPFGDPEVEMELDGIGGVSILSKGYVFRSGAMFPAFSFKKHAETEGFGKLCRTMNFSVIGLPHYTIWHIYEPSSDDIKHMKWMAEEETNRLERARIQKLYDKIWMKAFEEVDSEWQGLKFNVFKNTDLKRDINIDWSEVDEYLQDMDEDVLDEDDNENEHFAVEDMSRNLESALLEKLKSEKQRMEDESYQEELFGHFPLNPYVSGKNGKNYRFVKFKKTNDHDIINSNVNDELKQKQEKELEEDIMQELKKEQKEQEQTETESEKKVEEQQEQQDNDELEKLYRDKIAERDKELQMLEKLHKNKLSEKENKKKNQDAEMDRLRALAEAKKARKLEKLKQQESKRNKVNQVAIEKEKERRRKMGLIQE</sequence>
<evidence type="ECO:0000256" key="2">
    <source>
        <dbReference type="ARBA" id="ARBA00022692"/>
    </source>
</evidence>
<evidence type="ECO:0000313" key="10">
    <source>
        <dbReference type="EMBL" id="KAH3668911.1"/>
    </source>
</evidence>
<reference evidence="10" key="1">
    <citation type="journal article" date="2021" name="Open Biol.">
        <title>Shared evolutionary footprints suggest mitochondrial oxidative damage underlies multiple complex I losses in fungi.</title>
        <authorList>
            <person name="Schikora-Tamarit M.A."/>
            <person name="Marcet-Houben M."/>
            <person name="Nosek J."/>
            <person name="Gabaldon T."/>
        </authorList>
    </citation>
    <scope>NUCLEOTIDE SEQUENCE</scope>
    <source>
        <strain evidence="10">CBS6075</strain>
    </source>
</reference>
<feature type="compositionally biased region" description="Basic and acidic residues" evidence="8">
    <location>
        <begin position="12"/>
        <end position="23"/>
    </location>
</feature>
<evidence type="ECO:0000256" key="7">
    <source>
        <dbReference type="ARBA" id="ARBA00037964"/>
    </source>
</evidence>
<dbReference type="SUPFAM" id="SSF53448">
    <property type="entry name" value="Nucleotide-diphospho-sugar transferases"/>
    <property type="match status" value="1"/>
</dbReference>
<dbReference type="InterPro" id="IPR029044">
    <property type="entry name" value="Nucleotide-diphossugar_trans"/>
</dbReference>
<keyword evidence="11" id="KW-1185">Reference proteome</keyword>
<organism evidence="10 11">
    <name type="scientific">Ogataea philodendri</name>
    <dbReference type="NCBI Taxonomy" id="1378263"/>
    <lineage>
        <taxon>Eukaryota</taxon>
        <taxon>Fungi</taxon>
        <taxon>Dikarya</taxon>
        <taxon>Ascomycota</taxon>
        <taxon>Saccharomycotina</taxon>
        <taxon>Pichiomycetes</taxon>
        <taxon>Pichiales</taxon>
        <taxon>Pichiaceae</taxon>
        <taxon>Ogataea</taxon>
    </lineage>
</organism>
<name>A0A9P8T7K3_9ASCO</name>
<comment type="caution">
    <text evidence="10">The sequence shown here is derived from an EMBL/GenBank/DDBJ whole genome shotgun (WGS) entry which is preliminary data.</text>
</comment>
<proteinExistence type="inferred from homology"/>
<dbReference type="GeneID" id="70234633"/>
<evidence type="ECO:0000256" key="9">
    <source>
        <dbReference type="SAM" id="Phobius"/>
    </source>
</evidence>
<evidence type="ECO:0000256" key="4">
    <source>
        <dbReference type="ARBA" id="ARBA00022989"/>
    </source>
</evidence>
<feature type="compositionally biased region" description="Polar residues" evidence="8">
    <location>
        <begin position="24"/>
        <end position="34"/>
    </location>
</feature>
<feature type="region of interest" description="Disordered" evidence="8">
    <location>
        <begin position="622"/>
        <end position="739"/>
    </location>
</feature>
<evidence type="ECO:0000256" key="6">
    <source>
        <dbReference type="ARBA" id="ARBA00023136"/>
    </source>
</evidence>
<gene>
    <name evidence="10" type="ORF">OGAPHI_002666</name>
</gene>
<dbReference type="RefSeq" id="XP_046063325.1">
    <property type="nucleotide sequence ID" value="XM_046203560.1"/>
</dbReference>
<comment type="similarity">
    <text evidence="7">Belongs to the ANP1/MMN9/VAN1 family.</text>
</comment>
<dbReference type="Pfam" id="PF03452">
    <property type="entry name" value="Anp1"/>
    <property type="match status" value="1"/>
</dbReference>
<dbReference type="AlphaFoldDB" id="A0A9P8T7K3"/>
<dbReference type="PANTHER" id="PTHR43083">
    <property type="entry name" value="MANNAN POLYMERASE II"/>
    <property type="match status" value="1"/>
</dbReference>
<dbReference type="GO" id="GO:0000032">
    <property type="term" value="P:cell wall mannoprotein biosynthetic process"/>
    <property type="evidence" value="ECO:0007669"/>
    <property type="project" value="TreeGrafter"/>
</dbReference>
<dbReference type="FunFam" id="3.90.550.10:FF:000017">
    <property type="entry name" value="Mannan polymerase II complex ANP1 subunit"/>
    <property type="match status" value="1"/>
</dbReference>